<comment type="caution">
    <text evidence="1">The sequence shown here is derived from an EMBL/GenBank/DDBJ whole genome shotgun (WGS) entry which is preliminary data.</text>
</comment>
<dbReference type="AlphaFoldDB" id="A0A318T8J3"/>
<name>A0A318T8J3_9HYPH</name>
<evidence type="ECO:0000313" key="1">
    <source>
        <dbReference type="EMBL" id="PYE89631.1"/>
    </source>
</evidence>
<sequence>MAVIYTVTDSTGVVHTRRSAGHTEPRYTHAVCAVPGSTRKNHVSYAGSYDLAMKSLADWKKTVAGQNAELREVSALVK</sequence>
<evidence type="ECO:0000313" key="2">
    <source>
        <dbReference type="Proteomes" id="UP000247454"/>
    </source>
</evidence>
<protein>
    <submittedName>
        <fullName evidence="1">Uncharacterized protein</fullName>
    </submittedName>
</protein>
<keyword evidence="2" id="KW-1185">Reference proteome</keyword>
<gene>
    <name evidence="1" type="ORF">C7477_103139</name>
</gene>
<reference evidence="1 2" key="1">
    <citation type="submission" date="2018-06" db="EMBL/GenBank/DDBJ databases">
        <title>Genomic Encyclopedia of Type Strains, Phase III (KMG-III): the genomes of soil and plant-associated and newly described type strains.</title>
        <authorList>
            <person name="Whitman W."/>
        </authorList>
    </citation>
    <scope>NUCLEOTIDE SEQUENCE [LARGE SCALE GENOMIC DNA]</scope>
    <source>
        <strain evidence="1 2">ORS 1419</strain>
    </source>
</reference>
<dbReference type="Proteomes" id="UP000247454">
    <property type="component" value="Unassembled WGS sequence"/>
</dbReference>
<dbReference type="RefSeq" id="WP_110749095.1">
    <property type="nucleotide sequence ID" value="NZ_QJTF01000003.1"/>
</dbReference>
<accession>A0A318T8J3</accession>
<dbReference type="EMBL" id="QJTF01000003">
    <property type="protein sequence ID" value="PYE89631.1"/>
    <property type="molecule type" value="Genomic_DNA"/>
</dbReference>
<organism evidence="1 2">
    <name type="scientific">Phyllobacterium leguminum</name>
    <dbReference type="NCBI Taxonomy" id="314237"/>
    <lineage>
        <taxon>Bacteria</taxon>
        <taxon>Pseudomonadati</taxon>
        <taxon>Pseudomonadota</taxon>
        <taxon>Alphaproteobacteria</taxon>
        <taxon>Hyphomicrobiales</taxon>
        <taxon>Phyllobacteriaceae</taxon>
        <taxon>Phyllobacterium</taxon>
    </lineage>
</organism>
<proteinExistence type="predicted"/>